<evidence type="ECO:0000256" key="2">
    <source>
        <dbReference type="ARBA" id="ARBA00023054"/>
    </source>
</evidence>
<dbReference type="AlphaFoldDB" id="A0A917JWA6"/>
<dbReference type="PANTHER" id="PTHR32347:SF14">
    <property type="entry name" value="EFFLUX SYSTEM COMPONENT YKNX-RELATED"/>
    <property type="match status" value="1"/>
</dbReference>
<dbReference type="InterPro" id="IPR058792">
    <property type="entry name" value="Beta-barrel_RND_2"/>
</dbReference>
<dbReference type="Pfam" id="PF25954">
    <property type="entry name" value="Beta-barrel_RND_2"/>
    <property type="match status" value="1"/>
</dbReference>
<dbReference type="PROSITE" id="PS51257">
    <property type="entry name" value="PROKAR_LIPOPROTEIN"/>
    <property type="match status" value="1"/>
</dbReference>
<keyword evidence="5" id="KW-1185">Reference proteome</keyword>
<comment type="subcellular location">
    <subcellularLocation>
        <location evidence="1">Cell envelope</location>
    </subcellularLocation>
</comment>
<dbReference type="InterPro" id="IPR050465">
    <property type="entry name" value="UPF0194_transport"/>
</dbReference>
<reference evidence="4" key="2">
    <citation type="submission" date="2020-09" db="EMBL/GenBank/DDBJ databases">
        <authorList>
            <person name="Sun Q."/>
            <person name="Ohkuma M."/>
        </authorList>
    </citation>
    <scope>NUCLEOTIDE SEQUENCE</scope>
    <source>
        <strain evidence="4">JCM 13919</strain>
    </source>
</reference>
<sequence length="386" mass="42034">MNINRQLNLIETIILALLFCFISGCDRHVAAPTKLDKTYTVKYETLSKTLHFSGIIQPIREYSLTNPMDGVIATMPYHYGQQVQKNATVFVLNSAELQRHYNDTLTEYLKAKDAYNIAKAKFIGTEDLWTAGLISKNNYLSEKSSLYNARVSLIQATKKLSELVEKSGNRDNQNLCALSLAEFDKVQQALSKKHDQIFLKARGQGVLLYPPKSSEDKSGHLGIGSSVKAGEVLALIGDMSGIRVEIDVPEVDIDKIKVGMKATIRSVAFPHDVLLGKLVAVNAQASSNSAQTLPSFSAIVEVKILTPEQAEWVKSGMSANIELAAEHANKLMVPITAVKLKHGQSVVTVQAHSGQAQEVVVTTGAAQANKVVIDSGLRVGDVVLYS</sequence>
<organism evidence="4 5">
    <name type="scientific">Legionella impletisoli</name>
    <dbReference type="NCBI Taxonomy" id="343510"/>
    <lineage>
        <taxon>Bacteria</taxon>
        <taxon>Pseudomonadati</taxon>
        <taxon>Pseudomonadota</taxon>
        <taxon>Gammaproteobacteria</taxon>
        <taxon>Legionellales</taxon>
        <taxon>Legionellaceae</taxon>
        <taxon>Legionella</taxon>
    </lineage>
</organism>
<dbReference type="PANTHER" id="PTHR32347">
    <property type="entry name" value="EFFLUX SYSTEM COMPONENT YKNX-RELATED"/>
    <property type="match status" value="1"/>
</dbReference>
<dbReference type="OrthoDB" id="5648883at2"/>
<keyword evidence="4" id="KW-0449">Lipoprotein</keyword>
<accession>A0A917JWA6</accession>
<dbReference type="Gene3D" id="1.10.287.470">
    <property type="entry name" value="Helix hairpin bin"/>
    <property type="match status" value="1"/>
</dbReference>
<gene>
    <name evidence="4" type="ORF">GCM10007966_11880</name>
</gene>
<dbReference type="EMBL" id="BMOB01000004">
    <property type="protein sequence ID" value="GGI84941.1"/>
    <property type="molecule type" value="Genomic_DNA"/>
</dbReference>
<dbReference type="Gene3D" id="2.40.420.20">
    <property type="match status" value="1"/>
</dbReference>
<evidence type="ECO:0000313" key="5">
    <source>
        <dbReference type="Proteomes" id="UP000630149"/>
    </source>
</evidence>
<feature type="domain" description="CusB-like beta-barrel" evidence="3">
    <location>
        <begin position="244"/>
        <end position="326"/>
    </location>
</feature>
<dbReference type="Gene3D" id="2.40.50.100">
    <property type="match status" value="1"/>
</dbReference>
<keyword evidence="2" id="KW-0175">Coiled coil</keyword>
<name>A0A917JWA6_9GAMM</name>
<proteinExistence type="predicted"/>
<evidence type="ECO:0000313" key="4">
    <source>
        <dbReference type="EMBL" id="GGI84941.1"/>
    </source>
</evidence>
<reference evidence="4" key="1">
    <citation type="journal article" date="2014" name="Int. J. Syst. Evol. Microbiol.">
        <title>Complete genome sequence of Corynebacterium casei LMG S-19264T (=DSM 44701T), isolated from a smear-ripened cheese.</title>
        <authorList>
            <consortium name="US DOE Joint Genome Institute (JGI-PGF)"/>
            <person name="Walter F."/>
            <person name="Albersmeier A."/>
            <person name="Kalinowski J."/>
            <person name="Ruckert C."/>
        </authorList>
    </citation>
    <scope>NUCLEOTIDE SEQUENCE</scope>
    <source>
        <strain evidence="4">JCM 13919</strain>
    </source>
</reference>
<evidence type="ECO:0000259" key="3">
    <source>
        <dbReference type="Pfam" id="PF25954"/>
    </source>
</evidence>
<evidence type="ECO:0000256" key="1">
    <source>
        <dbReference type="ARBA" id="ARBA00004196"/>
    </source>
</evidence>
<protein>
    <submittedName>
        <fullName evidence="4">Lipoprotein</fullName>
    </submittedName>
</protein>
<comment type="caution">
    <text evidence="4">The sequence shown here is derived from an EMBL/GenBank/DDBJ whole genome shotgun (WGS) entry which is preliminary data.</text>
</comment>
<dbReference type="Gene3D" id="2.40.30.170">
    <property type="match status" value="1"/>
</dbReference>
<dbReference type="GO" id="GO:0015562">
    <property type="term" value="F:efflux transmembrane transporter activity"/>
    <property type="evidence" value="ECO:0007669"/>
    <property type="project" value="InterPro"/>
</dbReference>
<dbReference type="GO" id="GO:0030313">
    <property type="term" value="C:cell envelope"/>
    <property type="evidence" value="ECO:0007669"/>
    <property type="project" value="UniProtKB-SubCell"/>
</dbReference>
<dbReference type="Proteomes" id="UP000630149">
    <property type="component" value="Unassembled WGS sequence"/>
</dbReference>